<dbReference type="CDD" id="cd06225">
    <property type="entry name" value="HAMP"/>
    <property type="match status" value="1"/>
</dbReference>
<feature type="domain" description="HAMP" evidence="12">
    <location>
        <begin position="183"/>
        <end position="235"/>
    </location>
</feature>
<evidence type="ECO:0000256" key="3">
    <source>
        <dbReference type="ARBA" id="ARBA00012438"/>
    </source>
</evidence>
<dbReference type="InterPro" id="IPR050351">
    <property type="entry name" value="BphY/WalK/GraS-like"/>
</dbReference>
<dbReference type="Proteomes" id="UP000784128">
    <property type="component" value="Unassembled WGS sequence"/>
</dbReference>
<evidence type="ECO:0000256" key="10">
    <source>
        <dbReference type="SAM" id="Phobius"/>
    </source>
</evidence>
<gene>
    <name evidence="13" type="ORF">KJB30_05640</name>
</gene>
<reference evidence="13 14" key="1">
    <citation type="submission" date="2021-05" db="EMBL/GenBank/DDBJ databases">
        <title>The draft genome of Geobacter chapellei DSM 13688.</title>
        <authorList>
            <person name="Xu Z."/>
            <person name="Masuda Y."/>
            <person name="Itoh H."/>
            <person name="Senoo K."/>
        </authorList>
    </citation>
    <scope>NUCLEOTIDE SEQUENCE [LARGE SCALE GENOMIC DNA]</scope>
    <source>
        <strain evidence="13 14">DSM 13688</strain>
    </source>
</reference>
<dbReference type="SUPFAM" id="SSF47384">
    <property type="entry name" value="Homodimeric domain of signal transducing histidine kinase"/>
    <property type="match status" value="1"/>
</dbReference>
<feature type="transmembrane region" description="Helical" evidence="10">
    <location>
        <begin position="6"/>
        <end position="26"/>
    </location>
</feature>
<keyword evidence="14" id="KW-1185">Reference proteome</keyword>
<sequence>MKFRTKLMLSYLLLILMVSGSFYLFFKRNLQNSLVEESRANLMNQATLARLLVEQERDRIPPQKLAEKIGATIKARVTLISRDGTVIGESDVNQTQLSRLENHLGRPEIQAALKFGQGSAMRYSETLRRNMLYVALDAGGGFVRLALPLDYLAHATEALHNVLGVMALLTIAVAIVLSYVLSNLTSRPLRDIAAAAARIGRGEPGVTISVASSDEIGDLADVLNDMARRIEAQLKRLSTEKQRLDTILHGMGEGVMVTTGDGTISLVNPAFGPLFGIRGSVEGKSLIEISRHPDLQAAFNELRATKGELVREITIPPATTLLTHWTPLVVDGDDQGVVAVFHDISDMKKVETMRRDFVANVSHELRTPVTVIKGYAETLLDGLLESDPQRAKRFVEIIGNHSERLASLITDILTLSHLESKETELDQYPLDVHGTMAKACLLLADSAAGKNIVLKNEGASGVPKVMADQGRLEQVLINLLENAIKYTPEGGTIRLFVKDCGPYVKVSVADTGIGIPFKDMPRIFERFYRVDEARSREQGGTGLGLAIVKHIVQLHGGEVSVASDLGKGSLFSFTLRKAPHALN</sequence>
<dbReference type="InterPro" id="IPR035965">
    <property type="entry name" value="PAS-like_dom_sf"/>
</dbReference>
<dbReference type="CDD" id="cd00082">
    <property type="entry name" value="HisKA"/>
    <property type="match status" value="1"/>
</dbReference>
<dbReference type="InterPro" id="IPR036097">
    <property type="entry name" value="HisK_dim/P_sf"/>
</dbReference>
<organism evidence="13 14">
    <name type="scientific">Pelotalea chapellei</name>
    <dbReference type="NCBI Taxonomy" id="44671"/>
    <lineage>
        <taxon>Bacteria</taxon>
        <taxon>Pseudomonadati</taxon>
        <taxon>Thermodesulfobacteriota</taxon>
        <taxon>Desulfuromonadia</taxon>
        <taxon>Geobacterales</taxon>
        <taxon>Geobacteraceae</taxon>
        <taxon>Pelotalea</taxon>
    </lineage>
</organism>
<dbReference type="Pfam" id="PF00512">
    <property type="entry name" value="HisKA"/>
    <property type="match status" value="1"/>
</dbReference>
<dbReference type="InterPro" id="IPR003660">
    <property type="entry name" value="HAMP_dom"/>
</dbReference>
<keyword evidence="7" id="KW-0902">Two-component regulatory system</keyword>
<keyword evidence="6" id="KW-0418">Kinase</keyword>
<dbReference type="InterPro" id="IPR004358">
    <property type="entry name" value="Sig_transdc_His_kin-like_C"/>
</dbReference>
<dbReference type="Pfam" id="PF00989">
    <property type="entry name" value="PAS"/>
    <property type="match status" value="1"/>
</dbReference>
<evidence type="ECO:0000256" key="2">
    <source>
        <dbReference type="ARBA" id="ARBA00004370"/>
    </source>
</evidence>
<accession>A0ABS5U6H3</accession>
<evidence type="ECO:0000256" key="6">
    <source>
        <dbReference type="ARBA" id="ARBA00022777"/>
    </source>
</evidence>
<feature type="coiled-coil region" evidence="9">
    <location>
        <begin position="220"/>
        <end position="247"/>
    </location>
</feature>
<evidence type="ECO:0000256" key="5">
    <source>
        <dbReference type="ARBA" id="ARBA00022679"/>
    </source>
</evidence>
<dbReference type="EMBL" id="JAHDYS010000004">
    <property type="protein sequence ID" value="MBT1071254.1"/>
    <property type="molecule type" value="Genomic_DNA"/>
</dbReference>
<dbReference type="SUPFAM" id="SSF55874">
    <property type="entry name" value="ATPase domain of HSP90 chaperone/DNA topoisomerase II/histidine kinase"/>
    <property type="match status" value="1"/>
</dbReference>
<dbReference type="InterPro" id="IPR003661">
    <property type="entry name" value="HisK_dim/P_dom"/>
</dbReference>
<evidence type="ECO:0000259" key="11">
    <source>
        <dbReference type="PROSITE" id="PS50109"/>
    </source>
</evidence>
<evidence type="ECO:0000256" key="7">
    <source>
        <dbReference type="ARBA" id="ARBA00023012"/>
    </source>
</evidence>
<keyword evidence="10" id="KW-0812">Transmembrane</keyword>
<dbReference type="SMART" id="SM00388">
    <property type="entry name" value="HisKA"/>
    <property type="match status" value="1"/>
</dbReference>
<dbReference type="EC" id="2.7.13.3" evidence="3"/>
<evidence type="ECO:0000256" key="9">
    <source>
        <dbReference type="SAM" id="Coils"/>
    </source>
</evidence>
<dbReference type="Gene3D" id="1.10.287.130">
    <property type="match status" value="1"/>
</dbReference>
<dbReference type="InterPro" id="IPR036890">
    <property type="entry name" value="HATPase_C_sf"/>
</dbReference>
<dbReference type="Gene3D" id="3.30.450.20">
    <property type="entry name" value="PAS domain"/>
    <property type="match status" value="1"/>
</dbReference>
<dbReference type="SMART" id="SM00387">
    <property type="entry name" value="HATPase_c"/>
    <property type="match status" value="1"/>
</dbReference>
<comment type="subcellular location">
    <subcellularLocation>
        <location evidence="2">Membrane</location>
    </subcellularLocation>
</comment>
<keyword evidence="8 10" id="KW-0472">Membrane</keyword>
<keyword evidence="5" id="KW-0808">Transferase</keyword>
<dbReference type="InterPro" id="IPR013767">
    <property type="entry name" value="PAS_fold"/>
</dbReference>
<dbReference type="PRINTS" id="PR00344">
    <property type="entry name" value="BCTRLSENSOR"/>
</dbReference>
<dbReference type="Gene3D" id="6.10.340.10">
    <property type="match status" value="1"/>
</dbReference>
<dbReference type="SUPFAM" id="SSF158472">
    <property type="entry name" value="HAMP domain-like"/>
    <property type="match status" value="1"/>
</dbReference>
<evidence type="ECO:0000313" key="14">
    <source>
        <dbReference type="Proteomes" id="UP000784128"/>
    </source>
</evidence>
<dbReference type="InterPro" id="IPR005467">
    <property type="entry name" value="His_kinase_dom"/>
</dbReference>
<comment type="caution">
    <text evidence="13">The sequence shown here is derived from an EMBL/GenBank/DDBJ whole genome shotgun (WGS) entry which is preliminary data.</text>
</comment>
<dbReference type="PROSITE" id="PS50885">
    <property type="entry name" value="HAMP"/>
    <property type="match status" value="1"/>
</dbReference>
<keyword evidence="9" id="KW-0175">Coiled coil</keyword>
<evidence type="ECO:0000256" key="4">
    <source>
        <dbReference type="ARBA" id="ARBA00022553"/>
    </source>
</evidence>
<name>A0ABS5U6H3_9BACT</name>
<evidence type="ECO:0000313" key="13">
    <source>
        <dbReference type="EMBL" id="MBT1071254.1"/>
    </source>
</evidence>
<protein>
    <recommendedName>
        <fullName evidence="3">histidine kinase</fullName>
        <ecNumber evidence="3">2.7.13.3</ecNumber>
    </recommendedName>
</protein>
<dbReference type="CDD" id="cd00130">
    <property type="entry name" value="PAS"/>
    <property type="match status" value="1"/>
</dbReference>
<dbReference type="Pfam" id="PF00672">
    <property type="entry name" value="HAMP"/>
    <property type="match status" value="1"/>
</dbReference>
<dbReference type="PANTHER" id="PTHR45453">
    <property type="entry name" value="PHOSPHATE REGULON SENSOR PROTEIN PHOR"/>
    <property type="match status" value="1"/>
</dbReference>
<comment type="catalytic activity">
    <reaction evidence="1">
        <text>ATP + protein L-histidine = ADP + protein N-phospho-L-histidine.</text>
        <dbReference type="EC" id="2.7.13.3"/>
    </reaction>
</comment>
<dbReference type="SUPFAM" id="SSF55785">
    <property type="entry name" value="PYP-like sensor domain (PAS domain)"/>
    <property type="match status" value="1"/>
</dbReference>
<dbReference type="PROSITE" id="PS50109">
    <property type="entry name" value="HIS_KIN"/>
    <property type="match status" value="1"/>
</dbReference>
<dbReference type="InterPro" id="IPR000014">
    <property type="entry name" value="PAS"/>
</dbReference>
<evidence type="ECO:0000259" key="12">
    <source>
        <dbReference type="PROSITE" id="PS50885"/>
    </source>
</evidence>
<evidence type="ECO:0000256" key="1">
    <source>
        <dbReference type="ARBA" id="ARBA00000085"/>
    </source>
</evidence>
<dbReference type="RefSeq" id="WP_214296967.1">
    <property type="nucleotide sequence ID" value="NZ_JAHDYS010000004.1"/>
</dbReference>
<evidence type="ECO:0000256" key="8">
    <source>
        <dbReference type="ARBA" id="ARBA00023136"/>
    </source>
</evidence>
<feature type="transmembrane region" description="Helical" evidence="10">
    <location>
        <begin position="130"/>
        <end position="147"/>
    </location>
</feature>
<dbReference type="NCBIfam" id="TIGR00229">
    <property type="entry name" value="sensory_box"/>
    <property type="match status" value="1"/>
</dbReference>
<dbReference type="SMART" id="SM00304">
    <property type="entry name" value="HAMP"/>
    <property type="match status" value="1"/>
</dbReference>
<dbReference type="PANTHER" id="PTHR45453:SF1">
    <property type="entry name" value="PHOSPHATE REGULON SENSOR PROTEIN PHOR"/>
    <property type="match status" value="1"/>
</dbReference>
<feature type="domain" description="Histidine kinase" evidence="11">
    <location>
        <begin position="360"/>
        <end position="579"/>
    </location>
</feature>
<dbReference type="CDD" id="cd00075">
    <property type="entry name" value="HATPase"/>
    <property type="match status" value="1"/>
</dbReference>
<feature type="transmembrane region" description="Helical" evidence="10">
    <location>
        <begin position="159"/>
        <end position="181"/>
    </location>
</feature>
<proteinExistence type="predicted"/>
<dbReference type="Gene3D" id="3.30.565.10">
    <property type="entry name" value="Histidine kinase-like ATPase, C-terminal domain"/>
    <property type="match status" value="1"/>
</dbReference>
<dbReference type="InterPro" id="IPR003594">
    <property type="entry name" value="HATPase_dom"/>
</dbReference>
<keyword evidence="10" id="KW-1133">Transmembrane helix</keyword>
<dbReference type="Pfam" id="PF02518">
    <property type="entry name" value="HATPase_c"/>
    <property type="match status" value="1"/>
</dbReference>
<keyword evidence="4" id="KW-0597">Phosphoprotein</keyword>
<dbReference type="SMART" id="SM00091">
    <property type="entry name" value="PAS"/>
    <property type="match status" value="1"/>
</dbReference>